<dbReference type="GO" id="GO:0032993">
    <property type="term" value="C:protein-DNA complex"/>
    <property type="evidence" value="ECO:0007669"/>
    <property type="project" value="TreeGrafter"/>
</dbReference>
<keyword evidence="2" id="KW-0902">Two-component regulatory system</keyword>
<feature type="domain" description="Response regulatory" evidence="8">
    <location>
        <begin position="26"/>
        <end position="140"/>
    </location>
</feature>
<dbReference type="SMART" id="SM00448">
    <property type="entry name" value="REC"/>
    <property type="match status" value="1"/>
</dbReference>
<dbReference type="PANTHER" id="PTHR48111">
    <property type="entry name" value="REGULATOR OF RPOS"/>
    <property type="match status" value="1"/>
</dbReference>
<dbReference type="InterPro" id="IPR036388">
    <property type="entry name" value="WH-like_DNA-bd_sf"/>
</dbReference>
<dbReference type="InterPro" id="IPR011006">
    <property type="entry name" value="CheY-like_superfamily"/>
</dbReference>
<dbReference type="Proteomes" id="UP000193200">
    <property type="component" value="Unassembled WGS sequence"/>
</dbReference>
<evidence type="ECO:0000256" key="4">
    <source>
        <dbReference type="ARBA" id="ARBA00023125"/>
    </source>
</evidence>
<evidence type="ECO:0000256" key="7">
    <source>
        <dbReference type="PROSITE-ProRule" id="PRU01091"/>
    </source>
</evidence>
<dbReference type="InterPro" id="IPR016032">
    <property type="entry name" value="Sig_transdc_resp-reg_C-effctor"/>
</dbReference>
<evidence type="ECO:0000256" key="1">
    <source>
        <dbReference type="ARBA" id="ARBA00022553"/>
    </source>
</evidence>
<dbReference type="InterPro" id="IPR001789">
    <property type="entry name" value="Sig_transdc_resp-reg_receiver"/>
</dbReference>
<protein>
    <submittedName>
        <fullName evidence="10">Transcriptional regulatory protein CusR</fullName>
    </submittedName>
</protein>
<evidence type="ECO:0000256" key="6">
    <source>
        <dbReference type="PROSITE-ProRule" id="PRU00169"/>
    </source>
</evidence>
<dbReference type="PROSITE" id="PS50110">
    <property type="entry name" value="RESPONSE_REGULATORY"/>
    <property type="match status" value="1"/>
</dbReference>
<dbReference type="EMBL" id="FWFR01000002">
    <property type="protein sequence ID" value="SLN62590.1"/>
    <property type="molecule type" value="Genomic_DNA"/>
</dbReference>
<feature type="modified residue" description="4-aspartylphosphate" evidence="6">
    <location>
        <position position="75"/>
    </location>
</feature>
<reference evidence="10 11" key="1">
    <citation type="submission" date="2017-03" db="EMBL/GenBank/DDBJ databases">
        <authorList>
            <person name="Afonso C.L."/>
            <person name="Miller P.J."/>
            <person name="Scott M.A."/>
            <person name="Spackman E."/>
            <person name="Goraichik I."/>
            <person name="Dimitrov K.M."/>
            <person name="Suarez D.L."/>
            <person name="Swayne D.E."/>
        </authorList>
    </citation>
    <scope>NUCLEOTIDE SEQUENCE [LARGE SCALE GENOMIC DNA]</scope>
    <source>
        <strain evidence="10 11">CECT 7691</strain>
    </source>
</reference>
<evidence type="ECO:0000259" key="9">
    <source>
        <dbReference type="PROSITE" id="PS51755"/>
    </source>
</evidence>
<dbReference type="Gene3D" id="6.10.250.690">
    <property type="match status" value="1"/>
</dbReference>
<dbReference type="Pfam" id="PF00072">
    <property type="entry name" value="Response_reg"/>
    <property type="match status" value="1"/>
</dbReference>
<dbReference type="SUPFAM" id="SSF52172">
    <property type="entry name" value="CheY-like"/>
    <property type="match status" value="1"/>
</dbReference>
<dbReference type="PANTHER" id="PTHR48111:SF76">
    <property type="entry name" value="TWO-COMPONENT RESPONSE REGULATOR"/>
    <property type="match status" value="1"/>
</dbReference>
<evidence type="ECO:0000256" key="3">
    <source>
        <dbReference type="ARBA" id="ARBA00023015"/>
    </source>
</evidence>
<dbReference type="InterPro" id="IPR039420">
    <property type="entry name" value="WalR-like"/>
</dbReference>
<accession>A0A1Y5TKK9</accession>
<evidence type="ECO:0000313" key="10">
    <source>
        <dbReference type="EMBL" id="SLN62590.1"/>
    </source>
</evidence>
<dbReference type="InParanoid" id="A0A1Y5TKK9"/>
<keyword evidence="1 6" id="KW-0597">Phosphoprotein</keyword>
<name>A0A1Y5TKK9_9PROT</name>
<dbReference type="FunCoup" id="A0A1Y5TKK9">
    <property type="interactions" value="406"/>
</dbReference>
<evidence type="ECO:0000256" key="5">
    <source>
        <dbReference type="ARBA" id="ARBA00023163"/>
    </source>
</evidence>
<keyword evidence="4 7" id="KW-0238">DNA-binding</keyword>
<dbReference type="SUPFAM" id="SSF46894">
    <property type="entry name" value="C-terminal effector domain of the bipartite response regulators"/>
    <property type="match status" value="1"/>
</dbReference>
<keyword evidence="3" id="KW-0805">Transcription regulation</keyword>
<dbReference type="GO" id="GO:0005829">
    <property type="term" value="C:cytosol"/>
    <property type="evidence" value="ECO:0007669"/>
    <property type="project" value="TreeGrafter"/>
</dbReference>
<dbReference type="GO" id="GO:0006355">
    <property type="term" value="P:regulation of DNA-templated transcription"/>
    <property type="evidence" value="ECO:0007669"/>
    <property type="project" value="InterPro"/>
</dbReference>
<keyword evidence="5" id="KW-0804">Transcription</keyword>
<dbReference type="Gene3D" id="1.10.10.10">
    <property type="entry name" value="Winged helix-like DNA-binding domain superfamily/Winged helix DNA-binding domain"/>
    <property type="match status" value="1"/>
</dbReference>
<keyword evidence="11" id="KW-1185">Reference proteome</keyword>
<dbReference type="FunFam" id="1.10.10.10:FF:000005">
    <property type="entry name" value="Two-component system response regulator"/>
    <property type="match status" value="1"/>
</dbReference>
<dbReference type="Gene3D" id="3.40.50.2300">
    <property type="match status" value="1"/>
</dbReference>
<dbReference type="GO" id="GO:0000976">
    <property type="term" value="F:transcription cis-regulatory region binding"/>
    <property type="evidence" value="ECO:0007669"/>
    <property type="project" value="TreeGrafter"/>
</dbReference>
<dbReference type="CDD" id="cd00383">
    <property type="entry name" value="trans_reg_C"/>
    <property type="match status" value="1"/>
</dbReference>
<dbReference type="AlphaFoldDB" id="A0A1Y5TKK9"/>
<evidence type="ECO:0000256" key="2">
    <source>
        <dbReference type="ARBA" id="ARBA00023012"/>
    </source>
</evidence>
<feature type="DNA-binding region" description="OmpR/PhoB-type" evidence="7">
    <location>
        <begin position="149"/>
        <end position="247"/>
    </location>
</feature>
<gene>
    <name evidence="10" type="primary">cusR</name>
    <name evidence="10" type="ORF">OCH7691_02775</name>
</gene>
<dbReference type="SMART" id="SM00862">
    <property type="entry name" value="Trans_reg_C"/>
    <property type="match status" value="1"/>
</dbReference>
<evidence type="ECO:0000259" key="8">
    <source>
        <dbReference type="PROSITE" id="PS50110"/>
    </source>
</evidence>
<proteinExistence type="predicted"/>
<evidence type="ECO:0000313" key="11">
    <source>
        <dbReference type="Proteomes" id="UP000193200"/>
    </source>
</evidence>
<dbReference type="GO" id="GO:0000156">
    <property type="term" value="F:phosphorelay response regulator activity"/>
    <property type="evidence" value="ECO:0007669"/>
    <property type="project" value="TreeGrafter"/>
</dbReference>
<feature type="domain" description="OmpR/PhoB-type" evidence="9">
    <location>
        <begin position="149"/>
        <end position="247"/>
    </location>
</feature>
<organism evidence="10 11">
    <name type="scientific">Oceanibacterium hippocampi</name>
    <dbReference type="NCBI Taxonomy" id="745714"/>
    <lineage>
        <taxon>Bacteria</taxon>
        <taxon>Pseudomonadati</taxon>
        <taxon>Pseudomonadota</taxon>
        <taxon>Alphaproteobacteria</taxon>
        <taxon>Sneathiellales</taxon>
        <taxon>Sneathiellaceae</taxon>
        <taxon>Oceanibacterium</taxon>
    </lineage>
</organism>
<dbReference type="Pfam" id="PF00486">
    <property type="entry name" value="Trans_reg_C"/>
    <property type="match status" value="1"/>
</dbReference>
<dbReference type="InterPro" id="IPR001867">
    <property type="entry name" value="OmpR/PhoB-type_DNA-bd"/>
</dbReference>
<dbReference type="CDD" id="cd19935">
    <property type="entry name" value="REC_OmpR_CusR-like"/>
    <property type="match status" value="1"/>
</dbReference>
<dbReference type="PROSITE" id="PS51755">
    <property type="entry name" value="OMPR_PHOB"/>
    <property type="match status" value="1"/>
</dbReference>
<sequence length="248" mass="27509">MTRTPYCSGSEGREAWPQSRVGDGMRILVIEDDAKTADYILKGLGEAGHRADHAVDGREGLHRATGGEYDALIVDRMLPGLDGLSIVRAIRAADMTVPVLILSALAHVDERVTGLRAGGDDYLTKPFAFSELLARLEALLRRPHAIAQQTVLTVGDLSMDLLARRVVRAGQPIELRPQEYKLLEYLLRHAGDVVTRTMLFEGVWDFHFDPQTNVVDVHVSRLRQKIDKGFDKPLIHTHRGGGYSIRAD</sequence>